<protein>
    <submittedName>
        <fullName evidence="2">Uncharacterized protein</fullName>
    </submittedName>
</protein>
<evidence type="ECO:0000313" key="3">
    <source>
        <dbReference type="Proteomes" id="UP000703661"/>
    </source>
</evidence>
<feature type="region of interest" description="Disordered" evidence="1">
    <location>
        <begin position="147"/>
        <end position="196"/>
    </location>
</feature>
<dbReference type="GO" id="GO:0031593">
    <property type="term" value="F:polyubiquitin modification-dependent protein binding"/>
    <property type="evidence" value="ECO:0007669"/>
    <property type="project" value="TreeGrafter"/>
</dbReference>
<feature type="compositionally biased region" description="Polar residues" evidence="1">
    <location>
        <begin position="178"/>
        <end position="189"/>
    </location>
</feature>
<gene>
    <name evidence="2" type="ORF">BGZ80_000242</name>
</gene>
<dbReference type="PANTHER" id="PTHR31728:SF5">
    <property type="entry name" value="OS07G0540200 PROTEIN"/>
    <property type="match status" value="1"/>
</dbReference>
<dbReference type="Proteomes" id="UP000703661">
    <property type="component" value="Unassembled WGS sequence"/>
</dbReference>
<evidence type="ECO:0000256" key="1">
    <source>
        <dbReference type="SAM" id="MobiDB-lite"/>
    </source>
</evidence>
<dbReference type="EMBL" id="JAAAID010001043">
    <property type="protein sequence ID" value="KAG0012052.1"/>
    <property type="molecule type" value="Genomic_DNA"/>
</dbReference>
<name>A0A9P6MSI4_9FUNG</name>
<organism evidence="2 3">
    <name type="scientific">Entomortierella chlamydospora</name>
    <dbReference type="NCBI Taxonomy" id="101097"/>
    <lineage>
        <taxon>Eukaryota</taxon>
        <taxon>Fungi</taxon>
        <taxon>Fungi incertae sedis</taxon>
        <taxon>Mucoromycota</taxon>
        <taxon>Mortierellomycotina</taxon>
        <taxon>Mortierellomycetes</taxon>
        <taxon>Mortierellales</taxon>
        <taxon>Mortierellaceae</taxon>
        <taxon>Entomortierella</taxon>
    </lineage>
</organism>
<dbReference type="InterPro" id="IPR023238">
    <property type="entry name" value="FAM175"/>
</dbReference>
<evidence type="ECO:0000313" key="2">
    <source>
        <dbReference type="EMBL" id="KAG0012052.1"/>
    </source>
</evidence>
<keyword evidence="3" id="KW-1185">Reference proteome</keyword>
<comment type="caution">
    <text evidence="2">The sequence shown here is derived from an EMBL/GenBank/DDBJ whole genome shotgun (WGS) entry which is preliminary data.</text>
</comment>
<dbReference type="AlphaFoldDB" id="A0A9P6MSI4"/>
<accession>A0A9P6MSI4</accession>
<dbReference type="GO" id="GO:0005634">
    <property type="term" value="C:nucleus"/>
    <property type="evidence" value="ECO:0007669"/>
    <property type="project" value="TreeGrafter"/>
</dbReference>
<proteinExistence type="predicted"/>
<feature type="compositionally biased region" description="Low complexity" evidence="1">
    <location>
        <begin position="157"/>
        <end position="169"/>
    </location>
</feature>
<sequence>MNPFAPRQGEPSPVSMALFTAKTNENRSTHDYDYTFWRVGDDEDAFESIPVHISNMIESPQEDYQSFQSNLAFSASRHNASLGIMNAIKSVQTTALVDGHEAMYRDSFEATKSLVKSVLASEQAVKDALKEIEQIKEQVENAKVAASLRKRGRLQKQEQTISQQQQQPHSHPRPHSQIARTSPFNSTAGSPPDLLY</sequence>
<dbReference type="PANTHER" id="PTHR31728">
    <property type="entry name" value="ABRAXAS FAMILY MEMBER"/>
    <property type="match status" value="1"/>
</dbReference>
<reference evidence="2" key="1">
    <citation type="journal article" date="2020" name="Fungal Divers.">
        <title>Resolving the Mortierellaceae phylogeny through synthesis of multi-gene phylogenetics and phylogenomics.</title>
        <authorList>
            <person name="Vandepol N."/>
            <person name="Liber J."/>
            <person name="Desiro A."/>
            <person name="Na H."/>
            <person name="Kennedy M."/>
            <person name="Barry K."/>
            <person name="Grigoriev I.V."/>
            <person name="Miller A.N."/>
            <person name="O'Donnell K."/>
            <person name="Stajich J.E."/>
            <person name="Bonito G."/>
        </authorList>
    </citation>
    <scope>NUCLEOTIDE SEQUENCE</scope>
    <source>
        <strain evidence="2">NRRL 2769</strain>
    </source>
</reference>